<keyword evidence="1" id="KW-1133">Transmembrane helix</keyword>
<dbReference type="Proteomes" id="UP001595462">
    <property type="component" value="Unassembled WGS sequence"/>
</dbReference>
<sequence length="44" mass="4809">MTTDSSAVAKTPTWQIAALWAMVTIPALWGFIETLVKALRLFTG</sequence>
<organism evidence="2 3">
    <name type="scientific">Salinisphaera aquimarina</name>
    <dbReference type="NCBI Taxonomy" id="2094031"/>
    <lineage>
        <taxon>Bacteria</taxon>
        <taxon>Pseudomonadati</taxon>
        <taxon>Pseudomonadota</taxon>
        <taxon>Gammaproteobacteria</taxon>
        <taxon>Salinisphaerales</taxon>
        <taxon>Salinisphaeraceae</taxon>
        <taxon>Salinisphaera</taxon>
    </lineage>
</organism>
<feature type="transmembrane region" description="Helical" evidence="1">
    <location>
        <begin position="12"/>
        <end position="32"/>
    </location>
</feature>
<reference evidence="3" key="1">
    <citation type="journal article" date="2019" name="Int. J. Syst. Evol. Microbiol.">
        <title>The Global Catalogue of Microorganisms (GCM) 10K type strain sequencing project: providing services to taxonomists for standard genome sequencing and annotation.</title>
        <authorList>
            <consortium name="The Broad Institute Genomics Platform"/>
            <consortium name="The Broad Institute Genome Sequencing Center for Infectious Disease"/>
            <person name="Wu L."/>
            <person name="Ma J."/>
        </authorList>
    </citation>
    <scope>NUCLEOTIDE SEQUENCE [LARGE SCALE GENOMIC DNA]</scope>
    <source>
        <strain evidence="3">KCTC 52640</strain>
    </source>
</reference>
<evidence type="ECO:0000256" key="1">
    <source>
        <dbReference type="SAM" id="Phobius"/>
    </source>
</evidence>
<evidence type="ECO:0000313" key="2">
    <source>
        <dbReference type="EMBL" id="MFC3104141.1"/>
    </source>
</evidence>
<accession>A0ABV7EQC1</accession>
<protein>
    <submittedName>
        <fullName evidence="2">Oxalate:formate antiporter</fullName>
    </submittedName>
</protein>
<keyword evidence="1" id="KW-0472">Membrane</keyword>
<dbReference type="EMBL" id="JBHRSS010000003">
    <property type="protein sequence ID" value="MFC3104141.1"/>
    <property type="molecule type" value="Genomic_DNA"/>
</dbReference>
<name>A0ABV7EQC1_9GAMM</name>
<gene>
    <name evidence="2" type="ORF">ACFOSU_09565</name>
</gene>
<keyword evidence="1" id="KW-0812">Transmembrane</keyword>
<keyword evidence="3" id="KW-1185">Reference proteome</keyword>
<proteinExistence type="predicted"/>
<comment type="caution">
    <text evidence="2">The sequence shown here is derived from an EMBL/GenBank/DDBJ whole genome shotgun (WGS) entry which is preliminary data.</text>
</comment>
<evidence type="ECO:0000313" key="3">
    <source>
        <dbReference type="Proteomes" id="UP001595462"/>
    </source>
</evidence>
<dbReference type="RefSeq" id="WP_380688838.1">
    <property type="nucleotide sequence ID" value="NZ_JBHRSS010000003.1"/>
</dbReference>